<name>A0ABV3M2U8_9ACTN</name>
<dbReference type="PANTHER" id="PTHR30466:SF1">
    <property type="entry name" value="FMN REDUCTASE (NADH) RUTF"/>
    <property type="match status" value="1"/>
</dbReference>
<organism evidence="4 5">
    <name type="scientific">Streptomyces huasconensis</name>
    <dbReference type="NCBI Taxonomy" id="1854574"/>
    <lineage>
        <taxon>Bacteria</taxon>
        <taxon>Bacillati</taxon>
        <taxon>Actinomycetota</taxon>
        <taxon>Actinomycetes</taxon>
        <taxon>Kitasatosporales</taxon>
        <taxon>Streptomycetaceae</taxon>
        <taxon>Streptomyces</taxon>
    </lineage>
</organism>
<feature type="region of interest" description="Disordered" evidence="2">
    <location>
        <begin position="157"/>
        <end position="180"/>
    </location>
</feature>
<evidence type="ECO:0000313" key="4">
    <source>
        <dbReference type="EMBL" id="MEW2366035.1"/>
    </source>
</evidence>
<evidence type="ECO:0000313" key="5">
    <source>
        <dbReference type="Proteomes" id="UP001553843"/>
    </source>
</evidence>
<evidence type="ECO:0000256" key="1">
    <source>
        <dbReference type="ARBA" id="ARBA00023002"/>
    </source>
</evidence>
<evidence type="ECO:0000259" key="3">
    <source>
        <dbReference type="SMART" id="SM00903"/>
    </source>
</evidence>
<dbReference type="PANTHER" id="PTHR30466">
    <property type="entry name" value="FLAVIN REDUCTASE"/>
    <property type="match status" value="1"/>
</dbReference>
<dbReference type="InterPro" id="IPR012349">
    <property type="entry name" value="Split_barrel_FMN-bd"/>
</dbReference>
<gene>
    <name evidence="4" type="ORF">AB0887_29335</name>
</gene>
<dbReference type="InterPro" id="IPR050268">
    <property type="entry name" value="NADH-dep_flavin_reductase"/>
</dbReference>
<evidence type="ECO:0000256" key="2">
    <source>
        <dbReference type="SAM" id="MobiDB-lite"/>
    </source>
</evidence>
<dbReference type="InterPro" id="IPR002563">
    <property type="entry name" value="Flavin_Rdtase-like_dom"/>
</dbReference>
<feature type="domain" description="Flavin reductase like" evidence="3">
    <location>
        <begin position="18"/>
        <end position="162"/>
    </location>
</feature>
<protein>
    <submittedName>
        <fullName evidence="4">Flavin reductase family protein</fullName>
        <ecNumber evidence="4">1.-.-.-</ecNumber>
    </submittedName>
</protein>
<dbReference type="SMART" id="SM00903">
    <property type="entry name" value="Flavin_Reduct"/>
    <property type="match status" value="1"/>
</dbReference>
<keyword evidence="5" id="KW-1185">Reference proteome</keyword>
<dbReference type="EC" id="1.-.-.-" evidence="4"/>
<dbReference type="EMBL" id="JBEYRS010000014">
    <property type="protein sequence ID" value="MEW2366035.1"/>
    <property type="molecule type" value="Genomic_DNA"/>
</dbReference>
<accession>A0ABV3M2U8</accession>
<dbReference type="RefSeq" id="WP_359782712.1">
    <property type="nucleotide sequence ID" value="NZ_JBEYRR010000012.1"/>
</dbReference>
<sequence length="180" mass="18693">MTTVAPPTVGAGELRTALRGHASGVAVLTAATPTGPAGVTITSFTSVSAEPALVSFALADSSSTWARVKDCRRFGVQLLGAAQRDVAERFAAVGVDRFAPPTRWHTGPHGVPLLDDCAAWLICARHHQLRLGDHHLVVCSVERVRTGPAGDSLVHLHGGLHAAGTTPTPKGPHGPESSER</sequence>
<dbReference type="Proteomes" id="UP001553843">
    <property type="component" value="Unassembled WGS sequence"/>
</dbReference>
<dbReference type="Gene3D" id="2.30.110.10">
    <property type="entry name" value="Electron Transport, Fmn-binding Protein, Chain A"/>
    <property type="match status" value="1"/>
</dbReference>
<dbReference type="SUPFAM" id="SSF50475">
    <property type="entry name" value="FMN-binding split barrel"/>
    <property type="match status" value="1"/>
</dbReference>
<proteinExistence type="predicted"/>
<dbReference type="GO" id="GO:0016491">
    <property type="term" value="F:oxidoreductase activity"/>
    <property type="evidence" value="ECO:0007669"/>
    <property type="project" value="UniProtKB-KW"/>
</dbReference>
<keyword evidence="1 4" id="KW-0560">Oxidoreductase</keyword>
<dbReference type="Pfam" id="PF01613">
    <property type="entry name" value="Flavin_Reduct"/>
    <property type="match status" value="1"/>
</dbReference>
<reference evidence="4 5" key="1">
    <citation type="submission" date="2024-06" db="EMBL/GenBank/DDBJ databases">
        <title>The Natural Products Discovery Center: Release of the First 8490 Sequenced Strains for Exploring Actinobacteria Biosynthetic Diversity.</title>
        <authorList>
            <person name="Kalkreuter E."/>
            <person name="Kautsar S.A."/>
            <person name="Yang D."/>
            <person name="Bader C.D."/>
            <person name="Teijaro C.N."/>
            <person name="Fluegel L."/>
            <person name="Davis C.M."/>
            <person name="Simpson J.R."/>
            <person name="Lauterbach L."/>
            <person name="Steele A.D."/>
            <person name="Gui C."/>
            <person name="Meng S."/>
            <person name="Li G."/>
            <person name="Viehrig K."/>
            <person name="Ye F."/>
            <person name="Su P."/>
            <person name="Kiefer A.F."/>
            <person name="Nichols A."/>
            <person name="Cepeda A.J."/>
            <person name="Yan W."/>
            <person name="Fan B."/>
            <person name="Jiang Y."/>
            <person name="Adhikari A."/>
            <person name="Zheng C.-J."/>
            <person name="Schuster L."/>
            <person name="Cowan T.M."/>
            <person name="Smanski M.J."/>
            <person name="Chevrette M.G."/>
            <person name="De Carvalho L.P.S."/>
            <person name="Shen B."/>
        </authorList>
    </citation>
    <scope>NUCLEOTIDE SEQUENCE [LARGE SCALE GENOMIC DNA]</scope>
    <source>
        <strain evidence="4 5">NPDC047833</strain>
    </source>
</reference>
<comment type="caution">
    <text evidence="4">The sequence shown here is derived from an EMBL/GenBank/DDBJ whole genome shotgun (WGS) entry which is preliminary data.</text>
</comment>